<evidence type="ECO:0000256" key="1">
    <source>
        <dbReference type="ARBA" id="ARBA00001798"/>
    </source>
</evidence>
<dbReference type="PROSITE" id="PS50089">
    <property type="entry name" value="ZF_RING_2"/>
    <property type="match status" value="1"/>
</dbReference>
<dbReference type="FunFam" id="3.30.40.10:FF:000186">
    <property type="entry name" value="RBR-type E3 ubiquitin transferase"/>
    <property type="match status" value="1"/>
</dbReference>
<comment type="pathway">
    <text evidence="4">Protein modification; protein ubiquitination.</text>
</comment>
<dbReference type="CDD" id="cd20354">
    <property type="entry name" value="Rcat_RBR_RNF14"/>
    <property type="match status" value="1"/>
</dbReference>
<evidence type="ECO:0000256" key="9">
    <source>
        <dbReference type="ARBA" id="ARBA00022737"/>
    </source>
</evidence>
<keyword evidence="15" id="KW-0539">Nucleus</keyword>
<dbReference type="InterPro" id="IPR031128">
    <property type="entry name" value="RNF14_RING-HC_Zfn"/>
</dbReference>
<dbReference type="Gene3D" id="2.20.25.20">
    <property type="match status" value="1"/>
</dbReference>
<keyword evidence="11" id="KW-0833">Ubl conjugation pathway</keyword>
<dbReference type="AlphaFoldDB" id="A0AAV3AYJ6"/>
<keyword evidence="8" id="KW-0479">Metal-binding</keyword>
<protein>
    <recommendedName>
        <fullName evidence="17">E3 ubiquitin-protein ligase RNF14</fullName>
        <ecNumber evidence="5">2.3.2.31</ecNumber>
    </recommendedName>
    <alternativeName>
        <fullName evidence="18">RING finger protein 14</fullName>
    </alternativeName>
</protein>
<evidence type="ECO:0000259" key="21">
    <source>
        <dbReference type="PROSITE" id="PS50908"/>
    </source>
</evidence>
<dbReference type="SUPFAM" id="SSF54495">
    <property type="entry name" value="UBC-like"/>
    <property type="match status" value="1"/>
</dbReference>
<evidence type="ECO:0000256" key="15">
    <source>
        <dbReference type="ARBA" id="ARBA00023242"/>
    </source>
</evidence>
<dbReference type="FunFam" id="3.10.110.10:FF:000049">
    <property type="entry name" value="RBR-type E3 ubiquitin transferase"/>
    <property type="match status" value="1"/>
</dbReference>
<comment type="caution">
    <text evidence="23">The sequence shown here is derived from an EMBL/GenBank/DDBJ whole genome shotgun (WGS) entry which is preliminary data.</text>
</comment>
<dbReference type="GO" id="GO:0005634">
    <property type="term" value="C:nucleus"/>
    <property type="evidence" value="ECO:0007669"/>
    <property type="project" value="UniProtKB-SubCell"/>
</dbReference>
<name>A0AAV3AYJ6_PYXAD</name>
<keyword evidence="9" id="KW-0677">Repeat</keyword>
<comment type="catalytic activity">
    <reaction evidence="1">
        <text>[E2 ubiquitin-conjugating enzyme]-S-ubiquitinyl-L-cysteine + [acceptor protein]-L-lysine = [E2 ubiquitin-conjugating enzyme]-L-cysteine + [acceptor protein]-N(6)-ubiquitinyl-L-lysine.</text>
        <dbReference type="EC" id="2.3.2.31"/>
    </reaction>
</comment>
<dbReference type="InterPro" id="IPR002867">
    <property type="entry name" value="IBR_dom"/>
</dbReference>
<evidence type="ECO:0000256" key="3">
    <source>
        <dbReference type="ARBA" id="ARBA00004496"/>
    </source>
</evidence>
<dbReference type="Pfam" id="PF01485">
    <property type="entry name" value="IBR"/>
    <property type="match status" value="1"/>
</dbReference>
<evidence type="ECO:0000256" key="18">
    <source>
        <dbReference type="ARBA" id="ARBA00075528"/>
    </source>
</evidence>
<organism evidence="23 24">
    <name type="scientific">Pyxicephalus adspersus</name>
    <name type="common">African bullfrog</name>
    <dbReference type="NCBI Taxonomy" id="30357"/>
    <lineage>
        <taxon>Eukaryota</taxon>
        <taxon>Metazoa</taxon>
        <taxon>Chordata</taxon>
        <taxon>Craniata</taxon>
        <taxon>Vertebrata</taxon>
        <taxon>Euteleostomi</taxon>
        <taxon>Amphibia</taxon>
        <taxon>Batrachia</taxon>
        <taxon>Anura</taxon>
        <taxon>Neobatrachia</taxon>
        <taxon>Ranoidea</taxon>
        <taxon>Pyxicephalidae</taxon>
        <taxon>Pyxicephalinae</taxon>
        <taxon>Pyxicephalus</taxon>
    </lineage>
</organism>
<evidence type="ECO:0000256" key="5">
    <source>
        <dbReference type="ARBA" id="ARBA00012251"/>
    </source>
</evidence>
<keyword evidence="14" id="KW-0804">Transcription</keyword>
<dbReference type="CDD" id="cd23820">
    <property type="entry name" value="RWD_RNF14"/>
    <property type="match status" value="1"/>
</dbReference>
<dbReference type="Gene3D" id="3.10.110.10">
    <property type="entry name" value="Ubiquitin Conjugating Enzyme"/>
    <property type="match status" value="1"/>
</dbReference>
<dbReference type="InterPro" id="IPR017907">
    <property type="entry name" value="Znf_RING_CS"/>
</dbReference>
<dbReference type="Pfam" id="PF05773">
    <property type="entry name" value="RWD"/>
    <property type="match status" value="1"/>
</dbReference>
<evidence type="ECO:0000256" key="14">
    <source>
        <dbReference type="ARBA" id="ARBA00023163"/>
    </source>
</evidence>
<dbReference type="GO" id="GO:0016567">
    <property type="term" value="P:protein ubiquitination"/>
    <property type="evidence" value="ECO:0007669"/>
    <property type="project" value="InterPro"/>
</dbReference>
<dbReference type="Proteomes" id="UP001181693">
    <property type="component" value="Unassembled WGS sequence"/>
</dbReference>
<dbReference type="Gene3D" id="3.30.40.10">
    <property type="entry name" value="Zinc/RING finger domain, C3HC4 (zinc finger)"/>
    <property type="match status" value="1"/>
</dbReference>
<dbReference type="GO" id="GO:0008270">
    <property type="term" value="F:zinc ion binding"/>
    <property type="evidence" value="ECO:0007669"/>
    <property type="project" value="UniProtKB-KW"/>
</dbReference>
<evidence type="ECO:0000313" key="23">
    <source>
        <dbReference type="EMBL" id="DBA30813.1"/>
    </source>
</evidence>
<comment type="subcellular location">
    <subcellularLocation>
        <location evidence="3">Cytoplasm</location>
    </subcellularLocation>
    <subcellularLocation>
        <location evidence="2">Nucleus</location>
    </subcellularLocation>
</comment>
<feature type="domain" description="RWD" evidence="21">
    <location>
        <begin position="11"/>
        <end position="137"/>
    </location>
</feature>
<dbReference type="PROSITE" id="PS50908">
    <property type="entry name" value="RWD"/>
    <property type="match status" value="1"/>
</dbReference>
<feature type="domain" description="RING-type" evidence="22">
    <location>
        <begin position="209"/>
        <end position="450"/>
    </location>
</feature>
<gene>
    <name evidence="23" type="ORF">GDO54_006751</name>
</gene>
<dbReference type="SMART" id="SM00647">
    <property type="entry name" value="IBR"/>
    <property type="match status" value="2"/>
</dbReference>
<evidence type="ECO:0000259" key="20">
    <source>
        <dbReference type="PROSITE" id="PS50089"/>
    </source>
</evidence>
<dbReference type="InterPro" id="IPR044066">
    <property type="entry name" value="TRIAD_supradom"/>
</dbReference>
<dbReference type="EC" id="2.3.2.31" evidence="5"/>
<dbReference type="FunFam" id="2.20.25.20:FF:000007">
    <property type="entry name" value="RBR-type E3 ubiquitin transferase"/>
    <property type="match status" value="1"/>
</dbReference>
<proteinExistence type="inferred from homology"/>
<dbReference type="Pfam" id="PF22191">
    <property type="entry name" value="IBR_1"/>
    <property type="match status" value="1"/>
</dbReference>
<accession>A0AAV3AYJ6</accession>
<evidence type="ECO:0000256" key="11">
    <source>
        <dbReference type="ARBA" id="ARBA00022786"/>
    </source>
</evidence>
<dbReference type="InterPro" id="IPR031127">
    <property type="entry name" value="E3_UB_ligase_RBR"/>
</dbReference>
<evidence type="ECO:0000256" key="12">
    <source>
        <dbReference type="ARBA" id="ARBA00022833"/>
    </source>
</evidence>
<dbReference type="InterPro" id="IPR016135">
    <property type="entry name" value="UBQ-conjugating_enzyme/RWD"/>
</dbReference>
<dbReference type="SMART" id="SM00591">
    <property type="entry name" value="RWD"/>
    <property type="match status" value="1"/>
</dbReference>
<dbReference type="InterPro" id="IPR006575">
    <property type="entry name" value="RWD_dom"/>
</dbReference>
<evidence type="ECO:0000256" key="16">
    <source>
        <dbReference type="ARBA" id="ARBA00044508"/>
    </source>
</evidence>
<keyword evidence="13" id="KW-0805">Transcription regulation</keyword>
<evidence type="ECO:0000256" key="8">
    <source>
        <dbReference type="ARBA" id="ARBA00022723"/>
    </source>
</evidence>
<feature type="domain" description="RING-type" evidence="20">
    <location>
        <begin position="213"/>
        <end position="262"/>
    </location>
</feature>
<dbReference type="InterPro" id="IPR001841">
    <property type="entry name" value="Znf_RING"/>
</dbReference>
<sequence length="465" mass="53111">MSGENQEAQEDELLALSSIYSEDEFKRSDTAPGGEIQVCLELPPNFKISVKSNSTANAIVETFENTVFFLPPIVLNFELPPGYPSTACPIFTLSCKWLSQKQLTLLCQRLDDLWVENRGCVVLFAWMQFLKEETLEYLKIKSPFEIQLQNIRTHTLMQRDQEKSSYGIDSPVEGAIDRRAVQDVESVSVLIKHILDFNENQQKKSFNSKPFLCNICFSEKLGSGCTYFKDCSHVYCNSCLKDYFEIQIRDGQVHALNCPEPKCTSVATPPQVKELVGEQLFSRYDHLLLKSSLDLMTDVVYCPRPSCQTPVMQEPGCTMGICTSCRHAFCTLCRMTYHGVSPCKVTAEKLLKLRDEYMIADENGKKFLEKRYGKRVLQKAVEELGSMEWLEQNSKPCPRCGTYIQKIDGCNKMTCTGCNQYFCWLCMNMLSRANPYHHFNDPSSECFNSLFLGVVVEQDFFEDED</sequence>
<evidence type="ECO:0000256" key="6">
    <source>
        <dbReference type="ARBA" id="ARBA00022490"/>
    </source>
</evidence>
<evidence type="ECO:0000259" key="22">
    <source>
        <dbReference type="PROSITE" id="PS51873"/>
    </source>
</evidence>
<comment type="similarity">
    <text evidence="16">Belongs to the RBR family. RNF14 subfamily.</text>
</comment>
<keyword evidence="7" id="KW-0808">Transferase</keyword>
<dbReference type="Gene3D" id="1.20.120.1750">
    <property type="match status" value="1"/>
</dbReference>
<evidence type="ECO:0000256" key="19">
    <source>
        <dbReference type="PROSITE-ProRule" id="PRU00175"/>
    </source>
</evidence>
<dbReference type="InterPro" id="IPR047548">
    <property type="entry name" value="Rcat_RBR_RNF14"/>
</dbReference>
<dbReference type="CDD" id="cd20341">
    <property type="entry name" value="BRcat_RBR_RNF14"/>
    <property type="match status" value="1"/>
</dbReference>
<dbReference type="PROSITE" id="PS00518">
    <property type="entry name" value="ZF_RING_1"/>
    <property type="match status" value="1"/>
</dbReference>
<dbReference type="PANTHER" id="PTHR11685">
    <property type="entry name" value="RBR FAMILY RING FINGER AND IBR DOMAIN-CONTAINING"/>
    <property type="match status" value="1"/>
</dbReference>
<evidence type="ECO:0000256" key="2">
    <source>
        <dbReference type="ARBA" id="ARBA00004123"/>
    </source>
</evidence>
<evidence type="ECO:0000313" key="24">
    <source>
        <dbReference type="Proteomes" id="UP001181693"/>
    </source>
</evidence>
<keyword evidence="6" id="KW-0963">Cytoplasm</keyword>
<dbReference type="CDD" id="cd16628">
    <property type="entry name" value="RING-HC_RBR_RNF14"/>
    <property type="match status" value="1"/>
</dbReference>
<evidence type="ECO:0000256" key="4">
    <source>
        <dbReference type="ARBA" id="ARBA00004906"/>
    </source>
</evidence>
<evidence type="ECO:0000256" key="10">
    <source>
        <dbReference type="ARBA" id="ARBA00022771"/>
    </source>
</evidence>
<dbReference type="SUPFAM" id="SSF57850">
    <property type="entry name" value="RING/U-box"/>
    <property type="match status" value="3"/>
</dbReference>
<dbReference type="PROSITE" id="PS51873">
    <property type="entry name" value="TRIAD"/>
    <property type="match status" value="1"/>
</dbReference>
<evidence type="ECO:0000256" key="13">
    <source>
        <dbReference type="ARBA" id="ARBA00023015"/>
    </source>
</evidence>
<dbReference type="GO" id="GO:0061630">
    <property type="term" value="F:ubiquitin protein ligase activity"/>
    <property type="evidence" value="ECO:0007669"/>
    <property type="project" value="UniProtKB-EC"/>
</dbReference>
<evidence type="ECO:0000256" key="17">
    <source>
        <dbReference type="ARBA" id="ARBA00067098"/>
    </source>
</evidence>
<reference evidence="23" key="1">
    <citation type="thesis" date="2020" institute="ProQuest LLC" country="789 East Eisenhower Parkway, Ann Arbor, MI, USA">
        <title>Comparative Genomics and Chromosome Evolution.</title>
        <authorList>
            <person name="Mudd A.B."/>
        </authorList>
    </citation>
    <scope>NUCLEOTIDE SEQUENCE</scope>
    <source>
        <strain evidence="23">1538</strain>
        <tissue evidence="23">Blood</tissue>
    </source>
</reference>
<keyword evidence="24" id="KW-1185">Reference proteome</keyword>
<dbReference type="EMBL" id="DYDO01000002">
    <property type="protein sequence ID" value="DBA30813.1"/>
    <property type="molecule type" value="Genomic_DNA"/>
</dbReference>
<dbReference type="InterPro" id="IPR013083">
    <property type="entry name" value="Znf_RING/FYVE/PHD"/>
</dbReference>
<keyword evidence="10 19" id="KW-0863">Zinc-finger</keyword>
<evidence type="ECO:0000256" key="7">
    <source>
        <dbReference type="ARBA" id="ARBA00022679"/>
    </source>
</evidence>
<dbReference type="GO" id="GO:0060828">
    <property type="term" value="P:regulation of canonical Wnt signaling pathway"/>
    <property type="evidence" value="ECO:0007669"/>
    <property type="project" value="UniProtKB-ARBA"/>
</dbReference>
<keyword evidence="12" id="KW-0862">Zinc</keyword>
<dbReference type="GO" id="GO:0005737">
    <property type="term" value="C:cytoplasm"/>
    <property type="evidence" value="ECO:0007669"/>
    <property type="project" value="UniProtKB-SubCell"/>
</dbReference>